<proteinExistence type="predicted"/>
<protein>
    <submittedName>
        <fullName evidence="1">Uncharacterized protein</fullName>
    </submittedName>
</protein>
<keyword evidence="2" id="KW-1185">Reference proteome</keyword>
<comment type="caution">
    <text evidence="1">The sequence shown here is derived from an EMBL/GenBank/DDBJ whole genome shotgun (WGS) entry which is preliminary data.</text>
</comment>
<dbReference type="Proteomes" id="UP001187415">
    <property type="component" value="Unassembled WGS sequence"/>
</dbReference>
<accession>A0AA88MFD7</accession>
<evidence type="ECO:0000313" key="1">
    <source>
        <dbReference type="EMBL" id="KAK2835446.1"/>
    </source>
</evidence>
<name>A0AA88MFD7_CHASR</name>
<reference evidence="1" key="1">
    <citation type="submission" date="2023-07" db="EMBL/GenBank/DDBJ databases">
        <title>Chromosome-level Genome Assembly of Striped Snakehead (Channa striata).</title>
        <authorList>
            <person name="Liu H."/>
        </authorList>
    </citation>
    <scope>NUCLEOTIDE SEQUENCE</scope>
    <source>
        <strain evidence="1">Gz</strain>
        <tissue evidence="1">Muscle</tissue>
    </source>
</reference>
<organism evidence="1 2">
    <name type="scientific">Channa striata</name>
    <name type="common">Snakehead murrel</name>
    <name type="synonym">Ophicephalus striatus</name>
    <dbReference type="NCBI Taxonomy" id="64152"/>
    <lineage>
        <taxon>Eukaryota</taxon>
        <taxon>Metazoa</taxon>
        <taxon>Chordata</taxon>
        <taxon>Craniata</taxon>
        <taxon>Vertebrata</taxon>
        <taxon>Euteleostomi</taxon>
        <taxon>Actinopterygii</taxon>
        <taxon>Neopterygii</taxon>
        <taxon>Teleostei</taxon>
        <taxon>Neoteleostei</taxon>
        <taxon>Acanthomorphata</taxon>
        <taxon>Anabantaria</taxon>
        <taxon>Anabantiformes</taxon>
        <taxon>Channoidei</taxon>
        <taxon>Channidae</taxon>
        <taxon>Channa</taxon>
    </lineage>
</organism>
<sequence>MTTECLILTLTKSNSNLNLKPNSMHSSAEHKDPTSAQDAAFVKVSVACTVSQHGSPLGMTGDADPMKGD</sequence>
<evidence type="ECO:0000313" key="2">
    <source>
        <dbReference type="Proteomes" id="UP001187415"/>
    </source>
</evidence>
<dbReference type="EMBL" id="JAUPFM010000012">
    <property type="protein sequence ID" value="KAK2835446.1"/>
    <property type="molecule type" value="Genomic_DNA"/>
</dbReference>
<dbReference type="AlphaFoldDB" id="A0AA88MFD7"/>
<gene>
    <name evidence="1" type="ORF">Q5P01_015930</name>
</gene>